<evidence type="ECO:0000256" key="7">
    <source>
        <dbReference type="ARBA" id="ARBA00049157"/>
    </source>
</evidence>
<dbReference type="SUPFAM" id="SSF51366">
    <property type="entry name" value="Ribulose-phoshate binding barrel"/>
    <property type="match status" value="1"/>
</dbReference>
<evidence type="ECO:0000256" key="9">
    <source>
        <dbReference type="HAMAP-Rule" id="MF_01200"/>
    </source>
</evidence>
<dbReference type="InterPro" id="IPR018089">
    <property type="entry name" value="OMPdecase_AS"/>
</dbReference>
<feature type="binding site" evidence="9 11">
    <location>
        <position position="18"/>
    </location>
    <ligand>
        <name>substrate</name>
    </ligand>
</feature>
<feature type="binding site" evidence="9">
    <location>
        <begin position="67"/>
        <end position="76"/>
    </location>
    <ligand>
        <name>substrate</name>
    </ligand>
</feature>
<evidence type="ECO:0000313" key="15">
    <source>
        <dbReference type="Proteomes" id="UP001139263"/>
    </source>
</evidence>
<evidence type="ECO:0000256" key="2">
    <source>
        <dbReference type="ARBA" id="ARBA00004861"/>
    </source>
</evidence>
<comment type="pathway">
    <text evidence="2 9 12">Pyrimidine metabolism; UMP biosynthesis via de novo pathway; UMP from orotate: step 2/2.</text>
</comment>
<feature type="binding site" evidence="9 11">
    <location>
        <position position="129"/>
    </location>
    <ligand>
        <name>substrate</name>
    </ligand>
</feature>
<dbReference type="FunFam" id="3.20.20.70:FF:000015">
    <property type="entry name" value="Orotidine 5'-phosphate decarboxylase"/>
    <property type="match status" value="1"/>
</dbReference>
<comment type="similarity">
    <text evidence="8 9">Belongs to the OMP decarboxylase family. Type 1 subfamily.</text>
</comment>
<dbReference type="SMART" id="SM00934">
    <property type="entry name" value="OMPdecase"/>
    <property type="match status" value="1"/>
</dbReference>
<comment type="catalytic activity">
    <reaction evidence="7 9 12">
        <text>orotidine 5'-phosphate + H(+) = UMP + CO2</text>
        <dbReference type="Rhea" id="RHEA:11596"/>
        <dbReference type="ChEBI" id="CHEBI:15378"/>
        <dbReference type="ChEBI" id="CHEBI:16526"/>
        <dbReference type="ChEBI" id="CHEBI:57538"/>
        <dbReference type="ChEBI" id="CHEBI:57865"/>
        <dbReference type="EC" id="4.1.1.23"/>
    </reaction>
</comment>
<evidence type="ECO:0000256" key="5">
    <source>
        <dbReference type="ARBA" id="ARBA00022975"/>
    </source>
</evidence>
<reference evidence="14" key="1">
    <citation type="submission" date="2022-03" db="EMBL/GenBank/DDBJ databases">
        <title>Draft Genome Sequence of Firmicute Strain S0AB, a Heterotrophic Iron/Sulfur-Oxidizing Extreme Acidophile.</title>
        <authorList>
            <person name="Vergara E."/>
            <person name="Pakostova E."/>
            <person name="Johnson D.B."/>
            <person name="Holmes D.S."/>
        </authorList>
    </citation>
    <scope>NUCLEOTIDE SEQUENCE</scope>
    <source>
        <strain evidence="14">S0AB</strain>
    </source>
</reference>
<dbReference type="AlphaFoldDB" id="A0A9X1VAC0"/>
<protein>
    <recommendedName>
        <fullName evidence="9">Orotidine 5'-phosphate decarboxylase</fullName>
        <ecNumber evidence="9">4.1.1.23</ecNumber>
    </recommendedName>
    <alternativeName>
        <fullName evidence="9">OMP decarboxylase</fullName>
        <shortName evidence="9">OMPDCase</shortName>
        <shortName evidence="9">OMPdecase</shortName>
    </alternativeName>
</protein>
<evidence type="ECO:0000256" key="4">
    <source>
        <dbReference type="ARBA" id="ARBA00022793"/>
    </source>
</evidence>
<evidence type="ECO:0000256" key="12">
    <source>
        <dbReference type="RuleBase" id="RU000512"/>
    </source>
</evidence>
<dbReference type="NCBIfam" id="TIGR01740">
    <property type="entry name" value="pyrF"/>
    <property type="match status" value="1"/>
</dbReference>
<dbReference type="GO" id="GO:0044205">
    <property type="term" value="P:'de novo' UMP biosynthetic process"/>
    <property type="evidence" value="ECO:0007669"/>
    <property type="project" value="UniProtKB-UniRule"/>
</dbReference>
<feature type="binding site" evidence="9 11">
    <location>
        <position position="219"/>
    </location>
    <ligand>
        <name>substrate</name>
    </ligand>
</feature>
<feature type="binding site" evidence="9 11">
    <location>
        <position position="189"/>
    </location>
    <ligand>
        <name>substrate</name>
    </ligand>
</feature>
<keyword evidence="5 9" id="KW-0665">Pyrimidine biosynthesis</keyword>
<feature type="domain" description="Orotidine 5'-phosphate decarboxylase" evidence="13">
    <location>
        <begin position="12"/>
        <end position="234"/>
    </location>
</feature>
<proteinExistence type="inferred from homology"/>
<dbReference type="Proteomes" id="UP001139263">
    <property type="component" value="Unassembled WGS sequence"/>
</dbReference>
<evidence type="ECO:0000256" key="11">
    <source>
        <dbReference type="PIRSR" id="PIRSR614732-2"/>
    </source>
</evidence>
<dbReference type="GO" id="GO:0005829">
    <property type="term" value="C:cytosol"/>
    <property type="evidence" value="ECO:0007669"/>
    <property type="project" value="TreeGrafter"/>
</dbReference>
<name>A0A9X1VAC0_9BACL</name>
<dbReference type="Gene3D" id="3.20.20.70">
    <property type="entry name" value="Aldolase class I"/>
    <property type="match status" value="1"/>
</dbReference>
<dbReference type="PANTHER" id="PTHR32119">
    <property type="entry name" value="OROTIDINE 5'-PHOSPHATE DECARBOXYLASE"/>
    <property type="match status" value="1"/>
</dbReference>
<feature type="active site" description="For OMPdecase activity" evidence="10">
    <location>
        <position position="69"/>
    </location>
</feature>
<dbReference type="GO" id="GO:0004590">
    <property type="term" value="F:orotidine-5'-phosphate decarboxylase activity"/>
    <property type="evidence" value="ECO:0007669"/>
    <property type="project" value="UniProtKB-UniRule"/>
</dbReference>
<dbReference type="EC" id="4.1.1.23" evidence="9"/>
<dbReference type="InterPro" id="IPR011060">
    <property type="entry name" value="RibuloseP-bd_barrel"/>
</dbReference>
<evidence type="ECO:0000256" key="8">
    <source>
        <dbReference type="ARBA" id="ARBA00061012"/>
    </source>
</evidence>
<evidence type="ECO:0000256" key="10">
    <source>
        <dbReference type="PIRSR" id="PIRSR614732-1"/>
    </source>
</evidence>
<keyword evidence="6 9" id="KW-0456">Lyase</keyword>
<keyword evidence="15" id="KW-1185">Reference proteome</keyword>
<comment type="caution">
    <text evidence="14">The sequence shown here is derived from an EMBL/GenBank/DDBJ whole genome shotgun (WGS) entry which is preliminary data.</text>
</comment>
<dbReference type="EMBL" id="JALBUF010000009">
    <property type="protein sequence ID" value="MCI0184184.1"/>
    <property type="molecule type" value="Genomic_DNA"/>
</dbReference>
<feature type="active site" description="For OMPdecase activity" evidence="10">
    <location>
        <position position="72"/>
    </location>
</feature>
<dbReference type="PROSITE" id="PS00156">
    <property type="entry name" value="OMPDECASE"/>
    <property type="match status" value="1"/>
</dbReference>
<dbReference type="GO" id="GO:0006207">
    <property type="term" value="P:'de novo' pyrimidine nucleobase biosynthetic process"/>
    <property type="evidence" value="ECO:0007669"/>
    <property type="project" value="InterPro"/>
</dbReference>
<dbReference type="InterPro" id="IPR047596">
    <property type="entry name" value="OMPdecase_bac"/>
</dbReference>
<feature type="active site" description="For OMPdecase activity" evidence="10">
    <location>
        <position position="67"/>
    </location>
</feature>
<dbReference type="CDD" id="cd04725">
    <property type="entry name" value="OMP_decarboxylase_like"/>
    <property type="match status" value="1"/>
</dbReference>
<feature type="binding site" evidence="9 11">
    <location>
        <position position="218"/>
    </location>
    <ligand>
        <name>substrate</name>
    </ligand>
</feature>
<evidence type="ECO:0000259" key="13">
    <source>
        <dbReference type="SMART" id="SM00934"/>
    </source>
</evidence>
<dbReference type="RefSeq" id="WP_241715606.1">
    <property type="nucleotide sequence ID" value="NZ_JALBUF010000009.1"/>
</dbReference>
<comment type="function">
    <text evidence="1 9">Catalyzes the decarboxylation of orotidine 5'-monophosphate (OMP) to uridine 5'-monophosphate (UMP).</text>
</comment>
<dbReference type="InterPro" id="IPR014732">
    <property type="entry name" value="OMPdecase"/>
</dbReference>
<dbReference type="NCBIfam" id="NF001273">
    <property type="entry name" value="PRK00230.1"/>
    <property type="match status" value="1"/>
</dbReference>
<keyword evidence="4 9" id="KW-0210">Decarboxylase</keyword>
<evidence type="ECO:0000256" key="1">
    <source>
        <dbReference type="ARBA" id="ARBA00002356"/>
    </source>
</evidence>
<sequence length="250" mass="27038">MINEKQQQVEVPVFVALDFAHAHEARELVQKLGEHHSHYKIGLQLYLAAGRAFVSELESEGKSIFLDLKFHDIPNTVHFAVAEAAKLGVDFVTIHAGGGKEMMKSAVEAAHHHSLPQHQTKVLAVTLLTSLHVNDLVQLGYMTTDLVKQVQRLTYLAQDCNVHGVVCSAHEVAAVKASTGLKTMVPGIRTSGDAKGDQARVATPEYAVQCGADYLVVGRPITQAANPVQALQELKALISGSQHETGEMNV</sequence>
<dbReference type="Pfam" id="PF00215">
    <property type="entry name" value="OMPdecase"/>
    <property type="match status" value="1"/>
</dbReference>
<dbReference type="HAMAP" id="MF_01200_B">
    <property type="entry name" value="OMPdecase_type1_B"/>
    <property type="match status" value="1"/>
</dbReference>
<dbReference type="InterPro" id="IPR013785">
    <property type="entry name" value="Aldolase_TIM"/>
</dbReference>
<organism evidence="14 15">
    <name type="scientific">Sulfoacidibacillus ferrooxidans</name>
    <dbReference type="NCBI Taxonomy" id="2005001"/>
    <lineage>
        <taxon>Bacteria</taxon>
        <taxon>Bacillati</taxon>
        <taxon>Bacillota</taxon>
        <taxon>Bacilli</taxon>
        <taxon>Bacillales</taxon>
        <taxon>Alicyclobacillaceae</taxon>
        <taxon>Sulfoacidibacillus</taxon>
    </lineage>
</organism>
<feature type="binding site" evidence="9 11">
    <location>
        <position position="198"/>
    </location>
    <ligand>
        <name>substrate</name>
    </ligand>
</feature>
<gene>
    <name evidence="9 14" type="primary">pyrF</name>
    <name evidence="14" type="ORF">MM817_02479</name>
</gene>
<comment type="subunit">
    <text evidence="3 9">Homodimer.</text>
</comment>
<evidence type="ECO:0000256" key="3">
    <source>
        <dbReference type="ARBA" id="ARBA00011738"/>
    </source>
</evidence>
<feature type="binding site" evidence="9 11">
    <location>
        <position position="40"/>
    </location>
    <ligand>
        <name>substrate</name>
    </ligand>
</feature>
<accession>A0A9X1VAC0</accession>
<dbReference type="InterPro" id="IPR001754">
    <property type="entry name" value="OMPdeCOase_dom"/>
</dbReference>
<feature type="active site" description="Proton donor" evidence="9">
    <location>
        <position position="69"/>
    </location>
</feature>
<evidence type="ECO:0000256" key="6">
    <source>
        <dbReference type="ARBA" id="ARBA00023239"/>
    </source>
</evidence>
<dbReference type="PANTHER" id="PTHR32119:SF2">
    <property type="entry name" value="OROTIDINE 5'-PHOSPHATE DECARBOXYLASE"/>
    <property type="match status" value="1"/>
</dbReference>
<evidence type="ECO:0000313" key="14">
    <source>
        <dbReference type="EMBL" id="MCI0184184.1"/>
    </source>
</evidence>